<comment type="caution">
    <text evidence="2">The sequence shown here is derived from an EMBL/GenBank/DDBJ whole genome shotgun (WGS) entry which is preliminary data.</text>
</comment>
<evidence type="ECO:0000313" key="2">
    <source>
        <dbReference type="EMBL" id="GBP84951.1"/>
    </source>
</evidence>
<gene>
    <name evidence="2" type="ORF">EVAR_59191_1</name>
</gene>
<organism evidence="2 3">
    <name type="scientific">Eumeta variegata</name>
    <name type="common">Bagworm moth</name>
    <name type="synonym">Eumeta japonica</name>
    <dbReference type="NCBI Taxonomy" id="151549"/>
    <lineage>
        <taxon>Eukaryota</taxon>
        <taxon>Metazoa</taxon>
        <taxon>Ecdysozoa</taxon>
        <taxon>Arthropoda</taxon>
        <taxon>Hexapoda</taxon>
        <taxon>Insecta</taxon>
        <taxon>Pterygota</taxon>
        <taxon>Neoptera</taxon>
        <taxon>Endopterygota</taxon>
        <taxon>Lepidoptera</taxon>
        <taxon>Glossata</taxon>
        <taxon>Ditrysia</taxon>
        <taxon>Tineoidea</taxon>
        <taxon>Psychidae</taxon>
        <taxon>Oiketicinae</taxon>
        <taxon>Eumeta</taxon>
    </lineage>
</organism>
<name>A0A4C1Z7Y0_EUMVA</name>
<evidence type="ECO:0000313" key="3">
    <source>
        <dbReference type="Proteomes" id="UP000299102"/>
    </source>
</evidence>
<dbReference type="Proteomes" id="UP000299102">
    <property type="component" value="Unassembled WGS sequence"/>
</dbReference>
<protein>
    <submittedName>
        <fullName evidence="2">Uncharacterized protein</fullName>
    </submittedName>
</protein>
<sequence length="126" mass="13891">MSAITGLSARLKHYRGLNEHASHQSKSSPLPMDTCNFNEATTTMRCRHLRRQNVSQAIHVSSKLKADESVKESLSTWKDLPDAAPARPGARTSSCETNGALTGRGQWPEDDIPLRKIFYLQGVTGI</sequence>
<dbReference type="AlphaFoldDB" id="A0A4C1Z7Y0"/>
<proteinExistence type="predicted"/>
<feature type="region of interest" description="Disordered" evidence="1">
    <location>
        <begin position="78"/>
        <end position="107"/>
    </location>
</feature>
<accession>A0A4C1Z7Y0</accession>
<keyword evidence="3" id="KW-1185">Reference proteome</keyword>
<feature type="compositionally biased region" description="Polar residues" evidence="1">
    <location>
        <begin position="91"/>
        <end position="100"/>
    </location>
</feature>
<dbReference type="EMBL" id="BGZK01001708">
    <property type="protein sequence ID" value="GBP84951.1"/>
    <property type="molecule type" value="Genomic_DNA"/>
</dbReference>
<reference evidence="2 3" key="1">
    <citation type="journal article" date="2019" name="Commun. Biol.">
        <title>The bagworm genome reveals a unique fibroin gene that provides high tensile strength.</title>
        <authorList>
            <person name="Kono N."/>
            <person name="Nakamura H."/>
            <person name="Ohtoshi R."/>
            <person name="Tomita M."/>
            <person name="Numata K."/>
            <person name="Arakawa K."/>
        </authorList>
    </citation>
    <scope>NUCLEOTIDE SEQUENCE [LARGE SCALE GENOMIC DNA]</scope>
</reference>
<evidence type="ECO:0000256" key="1">
    <source>
        <dbReference type="SAM" id="MobiDB-lite"/>
    </source>
</evidence>